<evidence type="ECO:0000256" key="12">
    <source>
        <dbReference type="ARBA" id="ARBA00022741"/>
    </source>
</evidence>
<evidence type="ECO:0000256" key="16">
    <source>
        <dbReference type="ARBA" id="ARBA00029570"/>
    </source>
</evidence>
<dbReference type="NCBIfam" id="NF004469">
    <property type="entry name" value="PRK05800.1"/>
    <property type="match status" value="1"/>
</dbReference>
<evidence type="ECO:0000256" key="14">
    <source>
        <dbReference type="ARBA" id="ARBA00022840"/>
    </source>
</evidence>
<proteinExistence type="inferred from homology"/>
<comment type="pathway">
    <text evidence="6">Cofactor biosynthesis; adenosylcobalamin biosynthesis; adenosylcobalamin from cob(II)yrinate a,c-diamide: step 5/7.</text>
</comment>
<protein>
    <recommendedName>
        <fullName evidence="16">Adenosylcobinamide kinase</fullName>
        <ecNumber evidence="8">2.7.1.156</ecNumber>
        <ecNumber evidence="9">2.7.7.62</ecNumber>
    </recommendedName>
    <alternativeName>
        <fullName evidence="17">Adenosylcobinamide-phosphate guanylyltransferase</fullName>
    </alternativeName>
</protein>
<dbReference type="GO" id="GO:0005524">
    <property type="term" value="F:ATP binding"/>
    <property type="evidence" value="ECO:0007669"/>
    <property type="project" value="UniProtKB-KW"/>
</dbReference>
<dbReference type="InterPro" id="IPR003203">
    <property type="entry name" value="CobU/CobP"/>
</dbReference>
<keyword evidence="10" id="KW-0169">Cobalamin biosynthesis</keyword>
<name>A0A161JZZ5_9ZZZZ</name>
<sequence>MKTTQLILGGARSGKSRFAEKTATDIARRDKCSVVYVATAQAGDDEMAQRIERHRRERSDEWLCVEEPIHLSQALIAIAKQDPKAVILVDCLTLWVTNCLLDDDDIWQSEKQKLIDCLEQLAQPVVLVSNEVGQGIVPMGQLSRRFVDESGWLHQDIAAKASHVTLVVAGLPLVLK</sequence>
<evidence type="ECO:0000256" key="6">
    <source>
        <dbReference type="ARBA" id="ARBA00005159"/>
    </source>
</evidence>
<evidence type="ECO:0000256" key="13">
    <source>
        <dbReference type="ARBA" id="ARBA00022777"/>
    </source>
</evidence>
<gene>
    <name evidence="18" type="ORF">MGWOODY_Tha3014</name>
</gene>
<evidence type="ECO:0000313" key="18">
    <source>
        <dbReference type="EMBL" id="CUS41966.1"/>
    </source>
</evidence>
<evidence type="ECO:0000256" key="15">
    <source>
        <dbReference type="ARBA" id="ARBA00023134"/>
    </source>
</evidence>
<evidence type="ECO:0000256" key="4">
    <source>
        <dbReference type="ARBA" id="ARBA00003889"/>
    </source>
</evidence>
<dbReference type="PANTHER" id="PTHR34848:SF1">
    <property type="entry name" value="BIFUNCTIONAL ADENOSYLCOBALAMIN BIOSYNTHESIS PROTEIN COBU"/>
    <property type="match status" value="1"/>
</dbReference>
<evidence type="ECO:0000256" key="2">
    <source>
        <dbReference type="ARBA" id="ARBA00000711"/>
    </source>
</evidence>
<evidence type="ECO:0000256" key="3">
    <source>
        <dbReference type="ARBA" id="ARBA00001522"/>
    </source>
</evidence>
<dbReference type="CDD" id="cd00544">
    <property type="entry name" value="CobU"/>
    <property type="match status" value="1"/>
</dbReference>
<dbReference type="GO" id="GO:0009236">
    <property type="term" value="P:cobalamin biosynthetic process"/>
    <property type="evidence" value="ECO:0007669"/>
    <property type="project" value="UniProtKB-KW"/>
</dbReference>
<evidence type="ECO:0000256" key="17">
    <source>
        <dbReference type="ARBA" id="ARBA00030571"/>
    </source>
</evidence>
<comment type="similarity">
    <text evidence="7">Belongs to the CobU/CobP family.</text>
</comment>
<evidence type="ECO:0000256" key="11">
    <source>
        <dbReference type="ARBA" id="ARBA00022679"/>
    </source>
</evidence>
<keyword evidence="18" id="KW-0548">Nucleotidyltransferase</keyword>
<dbReference type="SUPFAM" id="SSF52540">
    <property type="entry name" value="P-loop containing nucleoside triphosphate hydrolases"/>
    <property type="match status" value="1"/>
</dbReference>
<reference evidence="18" key="1">
    <citation type="submission" date="2015-10" db="EMBL/GenBank/DDBJ databases">
        <authorList>
            <person name="Gilbert D.G."/>
        </authorList>
    </citation>
    <scope>NUCLEOTIDE SEQUENCE</scope>
</reference>
<comment type="catalytic activity">
    <reaction evidence="3">
        <text>adenosylcob(III)inamide + GTP = adenosylcob(III)inamide phosphate + GDP + H(+)</text>
        <dbReference type="Rhea" id="RHEA:15765"/>
        <dbReference type="ChEBI" id="CHEBI:2480"/>
        <dbReference type="ChEBI" id="CHEBI:15378"/>
        <dbReference type="ChEBI" id="CHEBI:37565"/>
        <dbReference type="ChEBI" id="CHEBI:58189"/>
        <dbReference type="ChEBI" id="CHEBI:58502"/>
        <dbReference type="EC" id="2.7.1.156"/>
    </reaction>
</comment>
<comment type="pathway">
    <text evidence="5">Cofactor biosynthesis; adenosylcobalamin biosynthesis; adenosylcobalamin from cob(II)yrinate a,c-diamide: step 6/7.</text>
</comment>
<evidence type="ECO:0000256" key="10">
    <source>
        <dbReference type="ARBA" id="ARBA00022573"/>
    </source>
</evidence>
<dbReference type="EC" id="2.7.7.62" evidence="9"/>
<evidence type="ECO:0000256" key="7">
    <source>
        <dbReference type="ARBA" id="ARBA00007490"/>
    </source>
</evidence>
<organism evidence="18">
    <name type="scientific">hydrothermal vent metagenome</name>
    <dbReference type="NCBI Taxonomy" id="652676"/>
    <lineage>
        <taxon>unclassified sequences</taxon>
        <taxon>metagenomes</taxon>
        <taxon>ecological metagenomes</taxon>
    </lineage>
</organism>
<dbReference type="AlphaFoldDB" id="A0A161JZZ5"/>
<accession>A0A161JZZ5</accession>
<dbReference type="GO" id="GO:0008820">
    <property type="term" value="F:cobinamide phosphate guanylyltransferase activity"/>
    <property type="evidence" value="ECO:0007669"/>
    <property type="project" value="UniProtKB-EC"/>
</dbReference>
<evidence type="ECO:0000256" key="9">
    <source>
        <dbReference type="ARBA" id="ARBA00012523"/>
    </source>
</evidence>
<keyword evidence="12" id="KW-0547">Nucleotide-binding</keyword>
<dbReference type="EMBL" id="CZQC01000058">
    <property type="protein sequence ID" value="CUS41966.1"/>
    <property type="molecule type" value="Genomic_DNA"/>
</dbReference>
<comment type="catalytic activity">
    <reaction evidence="2">
        <text>adenosylcob(III)inamide phosphate + GTP + H(+) = adenosylcob(III)inamide-GDP + diphosphate</text>
        <dbReference type="Rhea" id="RHEA:22712"/>
        <dbReference type="ChEBI" id="CHEBI:15378"/>
        <dbReference type="ChEBI" id="CHEBI:33019"/>
        <dbReference type="ChEBI" id="CHEBI:37565"/>
        <dbReference type="ChEBI" id="CHEBI:58502"/>
        <dbReference type="ChEBI" id="CHEBI:60487"/>
        <dbReference type="EC" id="2.7.7.62"/>
    </reaction>
</comment>
<comment type="function">
    <text evidence="4">Catalyzes ATP-dependent phosphorylation of adenosylcobinamide and addition of GMP to adenosylcobinamide phosphate.</text>
</comment>
<dbReference type="Pfam" id="PF02283">
    <property type="entry name" value="CobU"/>
    <property type="match status" value="1"/>
</dbReference>
<dbReference type="GO" id="GO:0005525">
    <property type="term" value="F:GTP binding"/>
    <property type="evidence" value="ECO:0007669"/>
    <property type="project" value="UniProtKB-KW"/>
</dbReference>
<evidence type="ECO:0000256" key="5">
    <source>
        <dbReference type="ARBA" id="ARBA00004692"/>
    </source>
</evidence>
<dbReference type="InterPro" id="IPR027417">
    <property type="entry name" value="P-loop_NTPase"/>
</dbReference>
<dbReference type="Gene3D" id="3.40.50.300">
    <property type="entry name" value="P-loop containing nucleotide triphosphate hydrolases"/>
    <property type="match status" value="1"/>
</dbReference>
<keyword evidence="13" id="KW-0418">Kinase</keyword>
<evidence type="ECO:0000256" key="1">
    <source>
        <dbReference type="ARBA" id="ARBA00000312"/>
    </source>
</evidence>
<evidence type="ECO:0000256" key="8">
    <source>
        <dbReference type="ARBA" id="ARBA00012016"/>
    </source>
</evidence>
<dbReference type="PIRSF" id="PIRSF006135">
    <property type="entry name" value="CobU"/>
    <property type="match status" value="1"/>
</dbReference>
<dbReference type="GO" id="GO:0043752">
    <property type="term" value="F:adenosylcobinamide kinase activity"/>
    <property type="evidence" value="ECO:0007669"/>
    <property type="project" value="UniProtKB-EC"/>
</dbReference>
<keyword evidence="11 18" id="KW-0808">Transferase</keyword>
<comment type="catalytic activity">
    <reaction evidence="1">
        <text>adenosylcob(III)inamide + ATP = adenosylcob(III)inamide phosphate + ADP + H(+)</text>
        <dbReference type="Rhea" id="RHEA:15769"/>
        <dbReference type="ChEBI" id="CHEBI:2480"/>
        <dbReference type="ChEBI" id="CHEBI:15378"/>
        <dbReference type="ChEBI" id="CHEBI:30616"/>
        <dbReference type="ChEBI" id="CHEBI:58502"/>
        <dbReference type="ChEBI" id="CHEBI:456216"/>
        <dbReference type="EC" id="2.7.1.156"/>
    </reaction>
</comment>
<keyword evidence="14" id="KW-0067">ATP-binding</keyword>
<keyword evidence="15" id="KW-0342">GTP-binding</keyword>
<dbReference type="EC" id="2.7.1.156" evidence="8"/>
<dbReference type="PANTHER" id="PTHR34848">
    <property type="match status" value="1"/>
</dbReference>